<keyword evidence="7" id="KW-1185">Reference proteome</keyword>
<dbReference type="EMBL" id="VTPC01003218">
    <property type="protein sequence ID" value="KAF2898861.1"/>
    <property type="molecule type" value="Genomic_DNA"/>
</dbReference>
<dbReference type="SUPFAM" id="SSF47095">
    <property type="entry name" value="HMG-box"/>
    <property type="match status" value="1"/>
</dbReference>
<dbReference type="Proteomes" id="UP000801492">
    <property type="component" value="Unassembled WGS sequence"/>
</dbReference>
<dbReference type="PANTHER" id="PTHR46040:SF3">
    <property type="entry name" value="HIGH MOBILITY GROUP PROTEIN 2"/>
    <property type="match status" value="1"/>
</dbReference>
<keyword evidence="1 3" id="KW-0238">DNA-binding</keyword>
<evidence type="ECO:0000256" key="1">
    <source>
        <dbReference type="ARBA" id="ARBA00023125"/>
    </source>
</evidence>
<dbReference type="GO" id="GO:0003677">
    <property type="term" value="F:DNA binding"/>
    <property type="evidence" value="ECO:0007669"/>
    <property type="project" value="UniProtKB-UniRule"/>
</dbReference>
<comment type="caution">
    <text evidence="6">The sequence shown here is derived from an EMBL/GenBank/DDBJ whole genome shotgun (WGS) entry which is preliminary data.</text>
</comment>
<dbReference type="InterPro" id="IPR051965">
    <property type="entry name" value="ChromReg_NeuronalGeneExpr"/>
</dbReference>
<accession>A0A8K0GGZ4</accession>
<name>A0A8K0GGZ4_IGNLU</name>
<dbReference type="GO" id="GO:0005634">
    <property type="term" value="C:nucleus"/>
    <property type="evidence" value="ECO:0007669"/>
    <property type="project" value="UniProtKB-UniRule"/>
</dbReference>
<reference evidence="6" key="1">
    <citation type="submission" date="2019-08" db="EMBL/GenBank/DDBJ databases">
        <title>The genome of the North American firefly Photinus pyralis.</title>
        <authorList>
            <consortium name="Photinus pyralis genome working group"/>
            <person name="Fallon T.R."/>
            <person name="Sander Lower S.E."/>
            <person name="Weng J.-K."/>
        </authorList>
    </citation>
    <scope>NUCLEOTIDE SEQUENCE</scope>
    <source>
        <strain evidence="6">TRF0915ILg1</strain>
        <tissue evidence="6">Whole body</tissue>
    </source>
</reference>
<keyword evidence="2 3" id="KW-0539">Nucleus</keyword>
<dbReference type="AlphaFoldDB" id="A0A8K0GGZ4"/>
<proteinExistence type="predicted"/>
<evidence type="ECO:0000256" key="3">
    <source>
        <dbReference type="PROSITE-ProRule" id="PRU00267"/>
    </source>
</evidence>
<feature type="domain" description="HMG box" evidence="5">
    <location>
        <begin position="284"/>
        <end position="350"/>
    </location>
</feature>
<evidence type="ECO:0000256" key="2">
    <source>
        <dbReference type="ARBA" id="ARBA00023242"/>
    </source>
</evidence>
<dbReference type="GO" id="GO:0010468">
    <property type="term" value="P:regulation of gene expression"/>
    <property type="evidence" value="ECO:0007669"/>
    <property type="project" value="TreeGrafter"/>
</dbReference>
<dbReference type="InterPro" id="IPR036910">
    <property type="entry name" value="HMG_box_dom_sf"/>
</dbReference>
<evidence type="ECO:0000256" key="4">
    <source>
        <dbReference type="SAM" id="Coils"/>
    </source>
</evidence>
<dbReference type="Pfam" id="PF00505">
    <property type="entry name" value="HMG_box"/>
    <property type="match status" value="1"/>
</dbReference>
<dbReference type="Gene3D" id="1.10.30.10">
    <property type="entry name" value="High mobility group box domain"/>
    <property type="match status" value="1"/>
</dbReference>
<feature type="DNA-binding region" description="HMG box" evidence="3">
    <location>
        <begin position="284"/>
        <end position="350"/>
    </location>
</feature>
<dbReference type="PANTHER" id="PTHR46040">
    <property type="entry name" value="HIGH MOBILITY GROUP PROTEIN 2"/>
    <property type="match status" value="1"/>
</dbReference>
<dbReference type="OrthoDB" id="3213154at2759"/>
<feature type="coiled-coil region" evidence="4">
    <location>
        <begin position="468"/>
        <end position="519"/>
    </location>
</feature>
<gene>
    <name evidence="6" type="ORF">ILUMI_07319</name>
</gene>
<dbReference type="CDD" id="cd21980">
    <property type="entry name" value="HMG-box_HMG20"/>
    <property type="match status" value="1"/>
</dbReference>
<dbReference type="InterPro" id="IPR009071">
    <property type="entry name" value="HMG_box_dom"/>
</dbReference>
<dbReference type="SMART" id="SM00398">
    <property type="entry name" value="HMG"/>
    <property type="match status" value="1"/>
</dbReference>
<evidence type="ECO:0000259" key="5">
    <source>
        <dbReference type="PROSITE" id="PS50118"/>
    </source>
</evidence>
<dbReference type="SUPFAM" id="SSF57667">
    <property type="entry name" value="beta-beta-alpha zinc fingers"/>
    <property type="match status" value="1"/>
</dbReference>
<dbReference type="PROSITE" id="PS50118">
    <property type="entry name" value="HMG_BOX_2"/>
    <property type="match status" value="1"/>
</dbReference>
<evidence type="ECO:0000313" key="6">
    <source>
        <dbReference type="EMBL" id="KAF2898861.1"/>
    </source>
</evidence>
<organism evidence="6 7">
    <name type="scientific">Ignelater luminosus</name>
    <name type="common">Cucubano</name>
    <name type="synonym">Pyrophorus luminosus</name>
    <dbReference type="NCBI Taxonomy" id="2038154"/>
    <lineage>
        <taxon>Eukaryota</taxon>
        <taxon>Metazoa</taxon>
        <taxon>Ecdysozoa</taxon>
        <taxon>Arthropoda</taxon>
        <taxon>Hexapoda</taxon>
        <taxon>Insecta</taxon>
        <taxon>Pterygota</taxon>
        <taxon>Neoptera</taxon>
        <taxon>Endopterygota</taxon>
        <taxon>Coleoptera</taxon>
        <taxon>Polyphaga</taxon>
        <taxon>Elateriformia</taxon>
        <taxon>Elateroidea</taxon>
        <taxon>Elateridae</taxon>
        <taxon>Agrypninae</taxon>
        <taxon>Pyrophorini</taxon>
        <taxon>Ignelater</taxon>
    </lineage>
</organism>
<dbReference type="InterPro" id="IPR036236">
    <property type="entry name" value="Znf_C2H2_sf"/>
</dbReference>
<sequence length="553" mass="62354">MDFQNSDNQANALLQNGILVATNKGVVCMSLTDALSSNLNLSVEDLKTVAQQLILQEQVIKKEFKEEESPYSSEVQHIQNDEQTRDNRITLVECSSIQTDAVGIDKEQANVLLPGPNENWNISATTNIKRSTQAVSPSVEINKVPVKRMGNTLLSNLAIQQLINEFEESSPYSSEVQQISSDATVDSDEQTLGNKIVTALKSSIVQTNAVDSCKGGIIGLSEPIESQNISDSDTNSITVITYNNMKGNTQTASPLVETNKVPPKRRGGWPKGRKRKPELLHLPPKAPATGYNLYLNDMRKQFKDSTLAFHEITKIIGNKWSSLSLEQKQPYLERAEEDKRRYREELRVYRQSGAYQLYLAKKRKKRVQNNVLSESDMDATDDIDDEDNEELYCRTCDQWFHNLHNKREHLQGRQHVQAVVGDMRSEFGISLKKFNLDAAPATAATGSNSRNNDGMSVSECMANLISTVTKREKEIKTLKMRVEEAKAAHDALYQQLHSLKERETTLRNELNRLHNLDREMEIKLFQLWKVPSLFITTDLSSGSLDGSEYLTDE</sequence>
<protein>
    <recommendedName>
        <fullName evidence="5">HMG box domain-containing protein</fullName>
    </recommendedName>
</protein>
<evidence type="ECO:0000313" key="7">
    <source>
        <dbReference type="Proteomes" id="UP000801492"/>
    </source>
</evidence>
<keyword evidence="4" id="KW-0175">Coiled coil</keyword>